<dbReference type="OrthoDB" id="7701838at2759"/>
<proteinExistence type="predicted"/>
<evidence type="ECO:0000313" key="3">
    <source>
        <dbReference type="Proteomes" id="UP000053105"/>
    </source>
</evidence>
<gene>
    <name evidence="2" type="ORF">WN51_11355</name>
</gene>
<dbReference type="EMBL" id="KQ435710">
    <property type="protein sequence ID" value="KOX79745.1"/>
    <property type="molecule type" value="Genomic_DNA"/>
</dbReference>
<reference evidence="2 3" key="1">
    <citation type="submission" date="2015-07" db="EMBL/GenBank/DDBJ databases">
        <title>The genome of Melipona quadrifasciata.</title>
        <authorList>
            <person name="Pan H."/>
            <person name="Kapheim K."/>
        </authorList>
    </citation>
    <scope>NUCLEOTIDE SEQUENCE [LARGE SCALE GENOMIC DNA]</scope>
    <source>
        <strain evidence="2">0111107301</strain>
        <tissue evidence="2">Whole body</tissue>
    </source>
</reference>
<feature type="coiled-coil region" evidence="1">
    <location>
        <begin position="435"/>
        <end position="470"/>
    </location>
</feature>
<keyword evidence="3" id="KW-1185">Reference proteome</keyword>
<feature type="non-terminal residue" evidence="2">
    <location>
        <position position="1"/>
    </location>
</feature>
<keyword evidence="1" id="KW-0175">Coiled coil</keyword>
<organism evidence="2 3">
    <name type="scientific">Melipona quadrifasciata</name>
    <dbReference type="NCBI Taxonomy" id="166423"/>
    <lineage>
        <taxon>Eukaryota</taxon>
        <taxon>Metazoa</taxon>
        <taxon>Ecdysozoa</taxon>
        <taxon>Arthropoda</taxon>
        <taxon>Hexapoda</taxon>
        <taxon>Insecta</taxon>
        <taxon>Pterygota</taxon>
        <taxon>Neoptera</taxon>
        <taxon>Endopterygota</taxon>
        <taxon>Hymenoptera</taxon>
        <taxon>Apocrita</taxon>
        <taxon>Aculeata</taxon>
        <taxon>Apoidea</taxon>
        <taxon>Anthophila</taxon>
        <taxon>Apidae</taxon>
        <taxon>Melipona</taxon>
    </lineage>
</organism>
<name>A0A0M9A933_9HYME</name>
<evidence type="ECO:0000313" key="2">
    <source>
        <dbReference type="EMBL" id="KOX79745.1"/>
    </source>
</evidence>
<accession>A0A0M9A933</accession>
<evidence type="ECO:0000256" key="1">
    <source>
        <dbReference type="SAM" id="Coils"/>
    </source>
</evidence>
<dbReference type="Proteomes" id="UP000053105">
    <property type="component" value="Unassembled WGS sequence"/>
</dbReference>
<protein>
    <submittedName>
        <fullName evidence="2">Uncharacterized protein</fullName>
    </submittedName>
</protein>
<dbReference type="AlphaFoldDB" id="A0A0M9A933"/>
<sequence>NTAVVFLGNVVADPGSPSRYCSQTENEYENKIGNDACIIHKYCHYPVTEQYPYEPRLEIVRSDIIAERLVTKLIDYCPYPSVMSIDEQMNYTEDALKEISNSVNFRNKKSQEELNEKRKPKVRRSLKLKNNENSLNFTSSSEETKKRNEKTNLISVDANSMERITEIVNYIDSSIPSIKTKLNTLFQPKVKISKKYSLDPNDMNLIYSLTPFMNSDDHESVDKMILNETSKLTTFVPESNDNLNQNCFLQSNEEKSLQNGWNKKDCVDEKIDNYIWFDSLFDSEKYDPCKDNKTMNNDICFDNGQVEIHSNEGSDMLELSTNAVLELLESTEEYFRNDLSNMANEIIAELNMNDTYIAVYCLVNEIFQKVCDIVSNIELNDPRDSLSSTIFRHYSISKPCLVVKDDDQITKEYQTDQTTPVVVVHEVIHHVYDACDEIKKAKTCANVELKEKENNDINNEREEIEQQIDDFPIMINSNELETASDLQVSSTVTSFENLVLEKNNQFVETVTEVDDTTESDAIFEFRTIVKTKPTNTDEKAYELNFRIERNFGANNIENKKLHDREKVEFEPTVSLDNLININWNTNSYNSLEIASKETELIKLPETSTSVEIPVDGTHCVNSYIYDYDQGCSSLSTIGEEESWHKFLEENDINDNAEVEENRLNN</sequence>
<feature type="non-terminal residue" evidence="2">
    <location>
        <position position="665"/>
    </location>
</feature>